<dbReference type="OMA" id="KVGQFKT"/>
<dbReference type="EMBL" id="CAJJDM010000055">
    <property type="protein sequence ID" value="CAD8076013.1"/>
    <property type="molecule type" value="Genomic_DNA"/>
</dbReference>
<dbReference type="Pfam" id="PF13639">
    <property type="entry name" value="zf-RING_2"/>
    <property type="match status" value="1"/>
</dbReference>
<dbReference type="Proteomes" id="UP000688137">
    <property type="component" value="Unassembled WGS sequence"/>
</dbReference>
<dbReference type="InterPro" id="IPR052639">
    <property type="entry name" value="TRAIP_ubiq-protein_ligase"/>
</dbReference>
<dbReference type="GO" id="GO:0005634">
    <property type="term" value="C:nucleus"/>
    <property type="evidence" value="ECO:0007669"/>
    <property type="project" value="TreeGrafter"/>
</dbReference>
<dbReference type="SMART" id="SM00184">
    <property type="entry name" value="RING"/>
    <property type="match status" value="1"/>
</dbReference>
<protein>
    <recommendedName>
        <fullName evidence="3">RING-type domain-containing protein</fullName>
    </recommendedName>
</protein>
<reference evidence="4" key="1">
    <citation type="submission" date="2021-01" db="EMBL/GenBank/DDBJ databases">
        <authorList>
            <consortium name="Genoscope - CEA"/>
            <person name="William W."/>
        </authorList>
    </citation>
    <scope>NUCLEOTIDE SEQUENCE</scope>
</reference>
<accession>A0A8S1ME62</accession>
<keyword evidence="1" id="KW-0862">Zinc</keyword>
<dbReference type="GO" id="GO:0008270">
    <property type="term" value="F:zinc ion binding"/>
    <property type="evidence" value="ECO:0007669"/>
    <property type="project" value="UniProtKB-KW"/>
</dbReference>
<dbReference type="PROSITE" id="PS50089">
    <property type="entry name" value="ZF_RING_2"/>
    <property type="match status" value="1"/>
</dbReference>
<gene>
    <name evidence="4" type="ORF">PPRIM_AZ9-3.1.T0550190</name>
</gene>
<proteinExistence type="predicted"/>
<dbReference type="PANTHER" id="PTHR46569">
    <property type="entry name" value="E3 UBIQUITIN-PROTEIN LIGASE TRAIP"/>
    <property type="match status" value="1"/>
</dbReference>
<dbReference type="AlphaFoldDB" id="A0A8S1ME62"/>
<keyword evidence="5" id="KW-1185">Reference proteome</keyword>
<organism evidence="4 5">
    <name type="scientific">Paramecium primaurelia</name>
    <dbReference type="NCBI Taxonomy" id="5886"/>
    <lineage>
        <taxon>Eukaryota</taxon>
        <taxon>Sar</taxon>
        <taxon>Alveolata</taxon>
        <taxon>Ciliophora</taxon>
        <taxon>Intramacronucleata</taxon>
        <taxon>Oligohymenophorea</taxon>
        <taxon>Peniculida</taxon>
        <taxon>Parameciidae</taxon>
        <taxon>Paramecium</taxon>
    </lineage>
</organism>
<evidence type="ECO:0000256" key="1">
    <source>
        <dbReference type="PROSITE-ProRule" id="PRU00175"/>
    </source>
</evidence>
<dbReference type="PANTHER" id="PTHR46569:SF1">
    <property type="entry name" value="E3 UBIQUITIN-PROTEIN LIGASE RFWD3-RELATED"/>
    <property type="match status" value="1"/>
</dbReference>
<dbReference type="GO" id="GO:0090734">
    <property type="term" value="C:site of DNA damage"/>
    <property type="evidence" value="ECO:0007669"/>
    <property type="project" value="TreeGrafter"/>
</dbReference>
<dbReference type="InterPro" id="IPR001841">
    <property type="entry name" value="Znf_RING"/>
</dbReference>
<evidence type="ECO:0000313" key="4">
    <source>
        <dbReference type="EMBL" id="CAD8076013.1"/>
    </source>
</evidence>
<dbReference type="GO" id="GO:0061630">
    <property type="term" value="F:ubiquitin protein ligase activity"/>
    <property type="evidence" value="ECO:0007669"/>
    <property type="project" value="TreeGrafter"/>
</dbReference>
<feature type="coiled-coil region" evidence="2">
    <location>
        <begin position="95"/>
        <end position="192"/>
    </location>
</feature>
<dbReference type="CDD" id="cd16448">
    <property type="entry name" value="RING-H2"/>
    <property type="match status" value="1"/>
</dbReference>
<comment type="caution">
    <text evidence="4">The sequence shown here is derived from an EMBL/GenBank/DDBJ whole genome shotgun (WGS) entry which is preliminary data.</text>
</comment>
<evidence type="ECO:0000313" key="5">
    <source>
        <dbReference type="Proteomes" id="UP000688137"/>
    </source>
</evidence>
<evidence type="ECO:0000259" key="3">
    <source>
        <dbReference type="PROSITE" id="PS50089"/>
    </source>
</evidence>
<sequence>MSTLKAKGRKIFEIPICTICLEPMIKDLCVFTVCGHVFHYNCGVNCHQNSRKCPNCRMRSTDIQSLHYAVEEITGIDEQMSKLLNDLSVDQKQHMAKLLSDHEELMHENQRIMQRNKFVEEKNESIQCEVQHIQAELKRYLEKNTELEIKEKQQDQQIKTLEICFQSLEEENKKLNQNIEKYEIQLKGYDYLENLAKVINNPHEDMYLKLIRQKSPNEQAKQIYDLYVIKVGQFKTVQKEMALLQEQREQQQKKYEQLQQKYERMKDLYEELQKENLSIKELSRNQNYKPIQKIIEHYEDKQENEFKRKPINIQKQVSFGCSQLRKQPLSQSLLKK</sequence>
<feature type="domain" description="RING-type" evidence="3">
    <location>
        <begin position="17"/>
        <end position="57"/>
    </location>
</feature>
<dbReference type="GO" id="GO:0016567">
    <property type="term" value="P:protein ubiquitination"/>
    <property type="evidence" value="ECO:0007669"/>
    <property type="project" value="TreeGrafter"/>
</dbReference>
<dbReference type="GO" id="GO:0031297">
    <property type="term" value="P:replication fork processing"/>
    <property type="evidence" value="ECO:0007669"/>
    <property type="project" value="TreeGrafter"/>
</dbReference>
<keyword evidence="1" id="KW-0863">Zinc-finger</keyword>
<keyword evidence="2" id="KW-0175">Coiled coil</keyword>
<evidence type="ECO:0000256" key="2">
    <source>
        <dbReference type="SAM" id="Coils"/>
    </source>
</evidence>
<keyword evidence="1" id="KW-0479">Metal-binding</keyword>
<feature type="coiled-coil region" evidence="2">
    <location>
        <begin position="234"/>
        <end position="285"/>
    </location>
</feature>
<name>A0A8S1ME62_PARPR</name>